<dbReference type="InterPro" id="IPR047057">
    <property type="entry name" value="MerR_fam"/>
</dbReference>
<dbReference type="AlphaFoldDB" id="A0A170NMZ8"/>
<evidence type="ECO:0000313" key="3">
    <source>
        <dbReference type="EMBL" id="OAA93239.1"/>
    </source>
</evidence>
<comment type="caution">
    <text evidence="3">The sequence shown here is derived from an EMBL/GenBank/DDBJ whole genome shotgun (WGS) entry which is preliminary data.</text>
</comment>
<dbReference type="InterPro" id="IPR009061">
    <property type="entry name" value="DNA-bd_dom_put_sf"/>
</dbReference>
<evidence type="ECO:0000256" key="1">
    <source>
        <dbReference type="ARBA" id="ARBA00023125"/>
    </source>
</evidence>
<reference evidence="4 6" key="2">
    <citation type="journal article" date="2016" name="Front. Microbiol.">
        <title>Industrial Acetogenic Biocatalysts: A Comparative Metabolic and Genomic Analysis.</title>
        <authorList>
            <person name="Bengelsdorf F."/>
            <person name="Poehlein A."/>
            <person name="Sonja S."/>
            <person name="Erz C."/>
            <person name="Hummel T."/>
            <person name="Hoffmeister S."/>
            <person name="Daniel R."/>
            <person name="Durre P."/>
        </authorList>
    </citation>
    <scope>NUCLEOTIDE SEQUENCE [LARGE SCALE GENOMIC DNA]</scope>
    <source>
        <strain evidence="4 6">PTA-10522</strain>
    </source>
</reference>
<dbReference type="SUPFAM" id="SSF55136">
    <property type="entry name" value="Probable bacterial effector-binding domain"/>
    <property type="match status" value="1"/>
</dbReference>
<dbReference type="Gene3D" id="1.10.1660.10">
    <property type="match status" value="1"/>
</dbReference>
<evidence type="ECO:0000313" key="5">
    <source>
        <dbReference type="Proteomes" id="UP000077384"/>
    </source>
</evidence>
<feature type="domain" description="HTH merR-type" evidence="2">
    <location>
        <begin position="10"/>
        <end position="79"/>
    </location>
</feature>
<gene>
    <name evidence="3" type="primary">bmrR_1</name>
    <name evidence="4" type="ORF">CLCOS_17020</name>
    <name evidence="3" type="ORF">WX73_00191</name>
</gene>
<proteinExistence type="predicted"/>
<dbReference type="InterPro" id="IPR011256">
    <property type="entry name" value="Reg_factor_effector_dom_sf"/>
</dbReference>
<dbReference type="InterPro" id="IPR000551">
    <property type="entry name" value="MerR-type_HTH_dom"/>
</dbReference>
<dbReference type="Pfam" id="PF13411">
    <property type="entry name" value="MerR_1"/>
    <property type="match status" value="1"/>
</dbReference>
<organism evidence="3 5">
    <name type="scientific">Clostridium coskatii</name>
    <dbReference type="NCBI Taxonomy" id="1705578"/>
    <lineage>
        <taxon>Bacteria</taxon>
        <taxon>Bacillati</taxon>
        <taxon>Bacillota</taxon>
        <taxon>Clostridia</taxon>
        <taxon>Eubacteriales</taxon>
        <taxon>Clostridiaceae</taxon>
        <taxon>Clostridium</taxon>
    </lineage>
</organism>
<dbReference type="Proteomes" id="UP000093694">
    <property type="component" value="Unassembled WGS sequence"/>
</dbReference>
<sequence>MNDFISSKKYLTIGDFSKLSGINRKNLIYYDNVGILKPVFVKKNGYRYYSYSQLDEVSIILALKDLDIPLKKIKNYMENVSPHNLINLITDQKQKILEELNRLNQMNYIIEQRTSNIPVISNISCDKIFLENCKQELLFLGPEMKFDIDNFEEDFISFIDYSKSKKLVYGYPLGVYLDYDGAIEDSIKTYRYFYKVSQNVNVEKIIKPAGLYVITYDNSYLAEDMKNFDKLNEFIENNHLNICGNVYIENMSDEIITKNPNKYYSKISVKVKKLDDRVTLSY</sequence>
<keyword evidence="1" id="KW-0238">DNA-binding</keyword>
<dbReference type="PANTHER" id="PTHR30204">
    <property type="entry name" value="REDOX-CYCLING DRUG-SENSING TRANSCRIPTIONAL ACTIVATOR SOXR"/>
    <property type="match status" value="1"/>
</dbReference>
<evidence type="ECO:0000259" key="2">
    <source>
        <dbReference type="PROSITE" id="PS50937"/>
    </source>
</evidence>
<dbReference type="SMART" id="SM00422">
    <property type="entry name" value="HTH_MERR"/>
    <property type="match status" value="1"/>
</dbReference>
<dbReference type="PANTHER" id="PTHR30204:SF85">
    <property type="entry name" value="MULTIDRUG-EFFLUX TRANSPORTER 2 REGULATOR"/>
    <property type="match status" value="1"/>
</dbReference>
<reference evidence="3 5" key="1">
    <citation type="journal article" date="2015" name="Biotechnol. Bioeng.">
        <title>Genome sequence and phenotypic characterization of Caulobacter segnis.</title>
        <authorList>
            <person name="Patel S."/>
            <person name="Fletcher B."/>
            <person name="Scott D.C."/>
            <person name="Ely B."/>
        </authorList>
    </citation>
    <scope>NUCLEOTIDE SEQUENCE [LARGE SCALE GENOMIC DNA]</scope>
    <source>
        <strain evidence="3 5">PS02</strain>
    </source>
</reference>
<protein>
    <submittedName>
        <fullName evidence="3">Multidrug-efflux transporter 1 regulator</fullName>
    </submittedName>
</protein>
<dbReference type="GO" id="GO:0003677">
    <property type="term" value="F:DNA binding"/>
    <property type="evidence" value="ECO:0007669"/>
    <property type="project" value="UniProtKB-KW"/>
</dbReference>
<keyword evidence="6" id="KW-1185">Reference proteome</keyword>
<dbReference type="EMBL" id="LITQ01000014">
    <property type="protein sequence ID" value="OAA93239.1"/>
    <property type="molecule type" value="Genomic_DNA"/>
</dbReference>
<accession>A0A170NMZ8</accession>
<dbReference type="PROSITE" id="PS50937">
    <property type="entry name" value="HTH_MERR_2"/>
    <property type="match status" value="1"/>
</dbReference>
<evidence type="ECO:0000313" key="4">
    <source>
        <dbReference type="EMBL" id="OBR95378.1"/>
    </source>
</evidence>
<dbReference type="EMBL" id="LROR01000038">
    <property type="protein sequence ID" value="OBR95378.1"/>
    <property type="molecule type" value="Genomic_DNA"/>
</dbReference>
<evidence type="ECO:0000313" key="6">
    <source>
        <dbReference type="Proteomes" id="UP000093694"/>
    </source>
</evidence>
<dbReference type="GO" id="GO:0003700">
    <property type="term" value="F:DNA-binding transcription factor activity"/>
    <property type="evidence" value="ECO:0007669"/>
    <property type="project" value="InterPro"/>
</dbReference>
<dbReference type="RefSeq" id="WP_063601043.1">
    <property type="nucleotide sequence ID" value="NZ_LITQ01000014.1"/>
</dbReference>
<dbReference type="PATRIC" id="fig|1705578.3.peg.574"/>
<dbReference type="SUPFAM" id="SSF46955">
    <property type="entry name" value="Putative DNA-binding domain"/>
    <property type="match status" value="1"/>
</dbReference>
<dbReference type="Gene3D" id="3.20.80.10">
    <property type="entry name" value="Regulatory factor, effector binding domain"/>
    <property type="match status" value="1"/>
</dbReference>
<name>A0A170NMZ8_9CLOT</name>
<dbReference type="Proteomes" id="UP000077384">
    <property type="component" value="Unassembled WGS sequence"/>
</dbReference>